<proteinExistence type="predicted"/>
<reference evidence="3 4" key="1">
    <citation type="submission" date="2019-10" db="EMBL/GenBank/DDBJ databases">
        <authorList>
            <person name="Palmer J.M."/>
        </authorList>
    </citation>
    <scope>NUCLEOTIDE SEQUENCE [LARGE SCALE GENOMIC DNA]</scope>
    <source>
        <strain evidence="3 4">TWF694</strain>
    </source>
</reference>
<evidence type="ECO:0000313" key="4">
    <source>
        <dbReference type="Proteomes" id="UP001365542"/>
    </source>
</evidence>
<name>A0AAV9X337_9PEZI</name>
<gene>
    <name evidence="3" type="ORF">TWF694_002363</name>
</gene>
<keyword evidence="2" id="KW-0472">Membrane</keyword>
<evidence type="ECO:0000256" key="2">
    <source>
        <dbReference type="SAM" id="Phobius"/>
    </source>
</evidence>
<protein>
    <submittedName>
        <fullName evidence="3">Uncharacterized protein</fullName>
    </submittedName>
</protein>
<organism evidence="3 4">
    <name type="scientific">Orbilia ellipsospora</name>
    <dbReference type="NCBI Taxonomy" id="2528407"/>
    <lineage>
        <taxon>Eukaryota</taxon>
        <taxon>Fungi</taxon>
        <taxon>Dikarya</taxon>
        <taxon>Ascomycota</taxon>
        <taxon>Pezizomycotina</taxon>
        <taxon>Orbiliomycetes</taxon>
        <taxon>Orbiliales</taxon>
        <taxon>Orbiliaceae</taxon>
        <taxon>Orbilia</taxon>
    </lineage>
</organism>
<sequence>MASLQSPEITMYGEENQYSRPNWMHQASTTSSISIQRKPVPYQSLETPIDIETPSPKESPREEKPPQSSRWGVTWQTPAVCLTAFFSAFAIAIGNHVYFSGLNNKPYENSVWIGRYALVLALIVKTCFATCIIICYEQFVWMGFRRRQDGTSIRAIDALFGSTYQVVSLFYPAIWIQHPVAALLIAIRWLLPLVSIVAPTTLTVQIREAVTYSDCQVPTLNFSVPNQASVLSTSPNAYLSDLAQSDYTENEWFATSLGSKVGTLTGFLGQPVSYSSPCGNNCSYSITFNAPIWRCTDVDPHNATAPWEVMNTTEATWATNNIGNEIQYTSLYKYYGVSNDTTGRLWVGHLIYKNVTNPKKFWDSWDVETFYCDSYNTSVSVEQAFLNGEQLVPQVQKLEYGNQINLTIGQGWAMDNNVSWVELGRHQVVYQVLSGLFLGSVYEELRAGRDFTNLTTVLDMSSFVQSNSSQAGQLVSTIRPLAEQLSFNYSMSLLSYPELALRQMTTANCSMTTFSNVWKYEKTNLILAYALGMAIALVSLILGGIALAQNGVVSEISFSQIMATTRNPELDHLLEGNCLGRSDLGPRELYRTRLRFGEIKQQDSKLPSTGVAHTAFGMPENVTSIRRQGYYI</sequence>
<dbReference type="AlphaFoldDB" id="A0AAV9X337"/>
<feature type="transmembrane region" description="Helical" evidence="2">
    <location>
        <begin position="113"/>
        <end position="136"/>
    </location>
</feature>
<dbReference type="Proteomes" id="UP001365542">
    <property type="component" value="Unassembled WGS sequence"/>
</dbReference>
<evidence type="ECO:0000256" key="1">
    <source>
        <dbReference type="SAM" id="MobiDB-lite"/>
    </source>
</evidence>
<evidence type="ECO:0000313" key="3">
    <source>
        <dbReference type="EMBL" id="KAK6533421.1"/>
    </source>
</evidence>
<feature type="transmembrane region" description="Helical" evidence="2">
    <location>
        <begin position="526"/>
        <end position="548"/>
    </location>
</feature>
<comment type="caution">
    <text evidence="3">The sequence shown here is derived from an EMBL/GenBank/DDBJ whole genome shotgun (WGS) entry which is preliminary data.</text>
</comment>
<accession>A0AAV9X337</accession>
<keyword evidence="2" id="KW-1133">Transmembrane helix</keyword>
<feature type="transmembrane region" description="Helical" evidence="2">
    <location>
        <begin position="156"/>
        <end position="174"/>
    </location>
</feature>
<dbReference type="PANTHER" id="PTHR35041:SF3">
    <property type="entry name" value="FORMYLMETHIONINE DEFORMYLASE-LIKE PROTEIN"/>
    <property type="match status" value="1"/>
</dbReference>
<feature type="transmembrane region" description="Helical" evidence="2">
    <location>
        <begin position="180"/>
        <end position="198"/>
    </location>
</feature>
<keyword evidence="2" id="KW-0812">Transmembrane</keyword>
<dbReference type="EMBL" id="JAVHJO010000011">
    <property type="protein sequence ID" value="KAK6533421.1"/>
    <property type="molecule type" value="Genomic_DNA"/>
</dbReference>
<feature type="region of interest" description="Disordered" evidence="1">
    <location>
        <begin position="20"/>
        <end position="71"/>
    </location>
</feature>
<dbReference type="PANTHER" id="PTHR35041">
    <property type="entry name" value="MEDIATOR OF RNA POLYMERASE II TRANSCRIPTION SUBUNIT 1"/>
    <property type="match status" value="1"/>
</dbReference>
<feature type="compositionally biased region" description="Polar residues" evidence="1">
    <location>
        <begin position="20"/>
        <end position="35"/>
    </location>
</feature>
<keyword evidence="4" id="KW-1185">Reference proteome</keyword>
<feature type="transmembrane region" description="Helical" evidence="2">
    <location>
        <begin position="71"/>
        <end position="93"/>
    </location>
</feature>